<dbReference type="EMBL" id="FOFA01000003">
    <property type="protein sequence ID" value="SEQ43800.1"/>
    <property type="molecule type" value="Genomic_DNA"/>
</dbReference>
<proteinExistence type="predicted"/>
<accession>A0A1H9G0Y6</accession>
<evidence type="ECO:0000313" key="2">
    <source>
        <dbReference type="EMBL" id="SEQ43800.1"/>
    </source>
</evidence>
<sequence>MTTAPLSPFVVVGDPTAAACEGDFCLVPDVDDRVGPPEDQEQDAPVEEAHAPAVGP</sequence>
<dbReference type="Proteomes" id="UP000198504">
    <property type="component" value="Unassembled WGS sequence"/>
</dbReference>
<evidence type="ECO:0000313" key="3">
    <source>
        <dbReference type="Proteomes" id="UP000198504"/>
    </source>
</evidence>
<reference evidence="3" key="1">
    <citation type="submission" date="2016-10" db="EMBL/GenBank/DDBJ databases">
        <authorList>
            <person name="Varghese N."/>
            <person name="Submissions S."/>
        </authorList>
    </citation>
    <scope>NUCLEOTIDE SEQUENCE [LARGE SCALE GENOMIC DNA]</scope>
    <source>
        <strain evidence="3">CGMCC 4.6856</strain>
    </source>
</reference>
<keyword evidence="3" id="KW-1185">Reference proteome</keyword>
<organism evidence="2 3">
    <name type="scientific">Microlunatus flavus</name>
    <dbReference type="NCBI Taxonomy" id="1036181"/>
    <lineage>
        <taxon>Bacteria</taxon>
        <taxon>Bacillati</taxon>
        <taxon>Actinomycetota</taxon>
        <taxon>Actinomycetes</taxon>
        <taxon>Propionibacteriales</taxon>
        <taxon>Propionibacteriaceae</taxon>
        <taxon>Microlunatus</taxon>
    </lineage>
</organism>
<protein>
    <submittedName>
        <fullName evidence="2">Uncharacterized protein</fullName>
    </submittedName>
</protein>
<name>A0A1H9G0Y6_9ACTN</name>
<dbReference type="STRING" id="1036181.SAMN05421756_103458"/>
<feature type="region of interest" description="Disordered" evidence="1">
    <location>
        <begin position="29"/>
        <end position="56"/>
    </location>
</feature>
<evidence type="ECO:0000256" key="1">
    <source>
        <dbReference type="SAM" id="MobiDB-lite"/>
    </source>
</evidence>
<gene>
    <name evidence="2" type="ORF">SAMN05421756_103458</name>
</gene>
<dbReference type="AlphaFoldDB" id="A0A1H9G0Y6"/>